<dbReference type="InterPro" id="IPR033370">
    <property type="entry name" value="COG1"/>
</dbReference>
<dbReference type="Proteomes" id="UP000886595">
    <property type="component" value="Unassembled WGS sequence"/>
</dbReference>
<evidence type="ECO:0000256" key="2">
    <source>
        <dbReference type="ARBA" id="ARBA00006653"/>
    </source>
</evidence>
<evidence type="ECO:0000256" key="4">
    <source>
        <dbReference type="ARBA" id="ARBA00022448"/>
    </source>
</evidence>
<evidence type="ECO:0000256" key="1">
    <source>
        <dbReference type="ARBA" id="ARBA00004395"/>
    </source>
</evidence>
<keyword evidence="7" id="KW-0472">Membrane</keyword>
<dbReference type="GO" id="GO:0000139">
    <property type="term" value="C:Golgi membrane"/>
    <property type="evidence" value="ECO:0007669"/>
    <property type="project" value="UniProtKB-SubCell"/>
</dbReference>
<proteinExistence type="inferred from homology"/>
<evidence type="ECO:0000313" key="9">
    <source>
        <dbReference type="Proteomes" id="UP000886595"/>
    </source>
</evidence>
<keyword evidence="9" id="KW-1185">Reference proteome</keyword>
<gene>
    <name evidence="8" type="ORF">Bca52824_091982</name>
</gene>
<keyword evidence="4" id="KW-0813">Transport</keyword>
<evidence type="ECO:0000256" key="3">
    <source>
        <dbReference type="ARBA" id="ARBA00020978"/>
    </source>
</evidence>
<keyword evidence="5" id="KW-0653">Protein transport</keyword>
<organism evidence="8 9">
    <name type="scientific">Brassica carinata</name>
    <name type="common">Ethiopian mustard</name>
    <name type="synonym">Abyssinian cabbage</name>
    <dbReference type="NCBI Taxonomy" id="52824"/>
    <lineage>
        <taxon>Eukaryota</taxon>
        <taxon>Viridiplantae</taxon>
        <taxon>Streptophyta</taxon>
        <taxon>Embryophyta</taxon>
        <taxon>Tracheophyta</taxon>
        <taxon>Spermatophyta</taxon>
        <taxon>Magnoliopsida</taxon>
        <taxon>eudicotyledons</taxon>
        <taxon>Gunneridae</taxon>
        <taxon>Pentapetalae</taxon>
        <taxon>rosids</taxon>
        <taxon>malvids</taxon>
        <taxon>Brassicales</taxon>
        <taxon>Brassicaceae</taxon>
        <taxon>Brassiceae</taxon>
        <taxon>Brassica</taxon>
    </lineage>
</organism>
<evidence type="ECO:0000313" key="8">
    <source>
        <dbReference type="EMBL" id="KAG2238811.1"/>
    </source>
</evidence>
<dbReference type="AlphaFoldDB" id="A0A8X7NT85"/>
<dbReference type="GO" id="GO:0006891">
    <property type="term" value="P:intra-Golgi vesicle-mediated transport"/>
    <property type="evidence" value="ECO:0007669"/>
    <property type="project" value="InterPro"/>
</dbReference>
<name>A0A8X7NT85_BRACI</name>
<comment type="caution">
    <text evidence="8">The sequence shown here is derived from an EMBL/GenBank/DDBJ whole genome shotgun (WGS) entry which is preliminary data.</text>
</comment>
<evidence type="ECO:0000256" key="7">
    <source>
        <dbReference type="ARBA" id="ARBA00023136"/>
    </source>
</evidence>
<evidence type="ECO:0000256" key="6">
    <source>
        <dbReference type="ARBA" id="ARBA00023034"/>
    </source>
</evidence>
<dbReference type="EMBL" id="JAAMPC010001610">
    <property type="protein sequence ID" value="KAG2238811.1"/>
    <property type="molecule type" value="Genomic_DNA"/>
</dbReference>
<sequence>MNFQLFFLRDLRTDDGLSSTTPLRGWEETIVKEEQDESQSELKISLSASEEIHRIGGHVLDTSTLQKFASSLLEKIIFNYEDFLSAREANDPQISEKGVLQILLNLRFASDVLSGGDAITNIEIQPKSTMNRSAFRQKQGQQQTKSVNRGRIDGVISQLTQMLDPIDWLTYGSYLWENEKQSYLRHAVLFGFLVQINRMYTDTAQKLPTLRLCPLEVQTKVSIPVSSNEGSSWKAYANGEISQTSDLDSDSSFFVASQFLKSFMQAGSRFGESTLKLGSILTDGQVGIFKDRHVVATISLSDLLQ</sequence>
<dbReference type="PANTHER" id="PTHR31658:SF0">
    <property type="entry name" value="CONSERVED OLIGOMERIC GOLGI COMPLEX SUBUNIT 1"/>
    <property type="match status" value="1"/>
</dbReference>
<reference evidence="8 9" key="1">
    <citation type="submission" date="2020-02" db="EMBL/GenBank/DDBJ databases">
        <authorList>
            <person name="Ma Q."/>
            <person name="Huang Y."/>
            <person name="Song X."/>
            <person name="Pei D."/>
        </authorList>
    </citation>
    <scope>NUCLEOTIDE SEQUENCE [LARGE SCALE GENOMIC DNA]</scope>
    <source>
        <strain evidence="8">Sxm20200214</strain>
        <tissue evidence="8">Leaf</tissue>
    </source>
</reference>
<dbReference type="PANTHER" id="PTHR31658">
    <property type="entry name" value="CONSERVED OLIGOMERIC GOLGI COMPLEX SUBUNIT 1"/>
    <property type="match status" value="1"/>
</dbReference>
<dbReference type="OrthoDB" id="46189at2759"/>
<accession>A0A8X7NT85</accession>
<comment type="subcellular location">
    <subcellularLocation>
        <location evidence="1">Golgi apparatus membrane</location>
        <topology evidence="1">Peripheral membrane protein</topology>
    </subcellularLocation>
</comment>
<comment type="similarity">
    <text evidence="2">Belongs to the COG1 family.</text>
</comment>
<evidence type="ECO:0000256" key="5">
    <source>
        <dbReference type="ARBA" id="ARBA00022927"/>
    </source>
</evidence>
<protein>
    <recommendedName>
        <fullName evidence="3">Conserved oligomeric Golgi complex subunit 1</fullName>
    </recommendedName>
</protein>
<dbReference type="GO" id="GO:0017119">
    <property type="term" value="C:Golgi transport complex"/>
    <property type="evidence" value="ECO:0007669"/>
    <property type="project" value="InterPro"/>
</dbReference>
<dbReference type="GO" id="GO:0015031">
    <property type="term" value="P:protein transport"/>
    <property type="evidence" value="ECO:0007669"/>
    <property type="project" value="UniProtKB-KW"/>
</dbReference>
<keyword evidence="6" id="KW-0333">Golgi apparatus</keyword>